<proteinExistence type="predicted"/>
<dbReference type="PANTHER" id="PTHR45947:SF3">
    <property type="entry name" value="SULFOQUINOVOSYL TRANSFERASE SQD2"/>
    <property type="match status" value="1"/>
</dbReference>
<organism evidence="3 4">
    <name type="scientific">Bacteroides pyogenes JCM 6292</name>
    <dbReference type="NCBI Taxonomy" id="1235809"/>
    <lineage>
        <taxon>Bacteria</taxon>
        <taxon>Pseudomonadati</taxon>
        <taxon>Bacteroidota</taxon>
        <taxon>Bacteroidia</taxon>
        <taxon>Bacteroidales</taxon>
        <taxon>Bacteroidaceae</taxon>
        <taxon>Bacteroides</taxon>
    </lineage>
</organism>
<dbReference type="Proteomes" id="UP000018861">
    <property type="component" value="Unassembled WGS sequence"/>
</dbReference>
<feature type="domain" description="Glycosyl transferase family 1" evidence="1">
    <location>
        <begin position="190"/>
        <end position="338"/>
    </location>
</feature>
<dbReference type="Gene3D" id="3.40.50.2000">
    <property type="entry name" value="Glycogen Phosphorylase B"/>
    <property type="match status" value="2"/>
</dbReference>
<dbReference type="PANTHER" id="PTHR45947">
    <property type="entry name" value="SULFOQUINOVOSYL TRANSFERASE SQD2"/>
    <property type="match status" value="1"/>
</dbReference>
<dbReference type="AlphaFoldDB" id="W4P7M3"/>
<dbReference type="InterPro" id="IPR001296">
    <property type="entry name" value="Glyco_trans_1"/>
</dbReference>
<dbReference type="InterPro" id="IPR050194">
    <property type="entry name" value="Glycosyltransferase_grp1"/>
</dbReference>
<dbReference type="CDD" id="cd03812">
    <property type="entry name" value="GT4_CapH-like"/>
    <property type="match status" value="1"/>
</dbReference>
<reference evidence="3 4" key="1">
    <citation type="journal article" date="2014" name="Genome Announc.">
        <title>Draft Genome Sequences of Three Strains of Bacteroides pyogenes Isolated from a Cat and Swine.</title>
        <authorList>
            <person name="Sakamoto M."/>
            <person name="Oshima K."/>
            <person name="Suda W."/>
            <person name="Kitamura K."/>
            <person name="Iida T."/>
            <person name="Hattori M."/>
            <person name="Ohkuma M."/>
        </authorList>
    </citation>
    <scope>NUCLEOTIDE SEQUENCE [LARGE SCALE GENOMIC DNA]</scope>
    <source>
        <strain evidence="3 4">JCM 6292</strain>
    </source>
</reference>
<gene>
    <name evidence="3" type="ORF">JCM6292_2143</name>
</gene>
<evidence type="ECO:0000259" key="2">
    <source>
        <dbReference type="Pfam" id="PF13579"/>
    </source>
</evidence>
<keyword evidence="3" id="KW-0808">Transferase</keyword>
<protein>
    <submittedName>
        <fullName evidence="3">Glycosyl transferase group 1</fullName>
    </submittedName>
</protein>
<name>W4P7M3_9BACE</name>
<accession>W4P7M3</accession>
<dbReference type="Pfam" id="PF00534">
    <property type="entry name" value="Glycos_transf_1"/>
    <property type="match status" value="1"/>
</dbReference>
<dbReference type="SUPFAM" id="SSF53756">
    <property type="entry name" value="UDP-Glycosyltransferase/glycogen phosphorylase"/>
    <property type="match status" value="1"/>
</dbReference>
<sequence length="371" mass="42742">MTEPIRVLQVVTLMERAGLETRLMDIYRNIDRTKIQFDFLTHRMEEGYYDSEIKSLGGKVYHMPGIKPWALIQYLRRLDKFFSNHHEYKIVHVHLNTYSGWVQIAAKKAGVPVRITHSRNNGLDWNWKSIFKAASKLIVNGPTTHKFACSQQAGEWLFGKKGILPPNNFMVIPNGFNLSKFSFDVEKRLTMRKKLGLEDDFAVVHVGRLSPPKNHKFLLNIFAHVVEKCSKSKLFLIGDGELKNEIEKQVENLKIKDNVFFLGSLTNVGDYLQAMDAMIFPSLYEGFGTVVLETQCNGLPTLASDRLTKDTQITECIEFLSLNESPEVWADKVLYMHDNITRKDRTNEIRVAGYDIRDTYKILSDFYLTHA</sequence>
<feature type="domain" description="Glycosyltransferase subfamily 4-like N-terminal" evidence="2">
    <location>
        <begin position="18"/>
        <end position="175"/>
    </location>
</feature>
<evidence type="ECO:0000313" key="3">
    <source>
        <dbReference type="EMBL" id="GAE15806.1"/>
    </source>
</evidence>
<dbReference type="InterPro" id="IPR028098">
    <property type="entry name" value="Glyco_trans_4-like_N"/>
</dbReference>
<dbReference type="Pfam" id="PF13579">
    <property type="entry name" value="Glyco_trans_4_4"/>
    <property type="match status" value="1"/>
</dbReference>
<dbReference type="EMBL" id="BAIQ01000022">
    <property type="protein sequence ID" value="GAE15806.1"/>
    <property type="molecule type" value="Genomic_DNA"/>
</dbReference>
<dbReference type="GO" id="GO:0016757">
    <property type="term" value="F:glycosyltransferase activity"/>
    <property type="evidence" value="ECO:0007669"/>
    <property type="project" value="InterPro"/>
</dbReference>
<evidence type="ECO:0000259" key="1">
    <source>
        <dbReference type="Pfam" id="PF00534"/>
    </source>
</evidence>
<comment type="caution">
    <text evidence="3">The sequence shown here is derived from an EMBL/GenBank/DDBJ whole genome shotgun (WGS) entry which is preliminary data.</text>
</comment>
<evidence type="ECO:0000313" key="4">
    <source>
        <dbReference type="Proteomes" id="UP000018861"/>
    </source>
</evidence>